<dbReference type="Ensembl" id="ENSLBET00000035447.1">
    <property type="protein sequence ID" value="ENSLBEP00000033971.1"/>
    <property type="gene ID" value="ENSLBEG00000025573.1"/>
</dbReference>
<keyword evidence="1" id="KW-0175">Coiled coil</keyword>
<reference evidence="2" key="1">
    <citation type="submission" date="2025-08" db="UniProtKB">
        <authorList>
            <consortium name="Ensembl"/>
        </authorList>
    </citation>
    <scope>IDENTIFICATION</scope>
</reference>
<dbReference type="Proteomes" id="UP000261660">
    <property type="component" value="Unplaced"/>
</dbReference>
<dbReference type="InParanoid" id="A0A3Q3GKX0"/>
<sequence length="165" mass="18853">MESTRSLAHVIMEMREDIKKLEEENRELKGDYGQRTFREGSRVSSTAEQIENPYLNLRRNASAPDLEGQYKNTVMTVRRYSITSNMSGVTMKEGGSDRAARRDSGWGQLQEDIHHHHGNSIFGNSAKGEVTNRHSLQEYVHKNTKVKTVTFLLPVDDIYTSRPVL</sequence>
<feature type="coiled-coil region" evidence="1">
    <location>
        <begin position="4"/>
        <end position="31"/>
    </location>
</feature>
<name>A0A3Q3GKX0_9LABR</name>
<protein>
    <submittedName>
        <fullName evidence="2">Uncharacterized LOC109988052</fullName>
    </submittedName>
</protein>
<evidence type="ECO:0000313" key="3">
    <source>
        <dbReference type="Proteomes" id="UP000261660"/>
    </source>
</evidence>
<accession>A0A3Q3GKX0</accession>
<dbReference type="AlphaFoldDB" id="A0A3Q3GKX0"/>
<reference evidence="2" key="2">
    <citation type="submission" date="2025-09" db="UniProtKB">
        <authorList>
            <consortium name="Ensembl"/>
        </authorList>
    </citation>
    <scope>IDENTIFICATION</scope>
</reference>
<dbReference type="GeneTree" id="ENSGT00940000176866"/>
<evidence type="ECO:0000313" key="2">
    <source>
        <dbReference type="Ensembl" id="ENSLBEP00000033971.1"/>
    </source>
</evidence>
<keyword evidence="3" id="KW-1185">Reference proteome</keyword>
<organism evidence="2 3">
    <name type="scientific">Labrus bergylta</name>
    <name type="common">ballan wrasse</name>
    <dbReference type="NCBI Taxonomy" id="56723"/>
    <lineage>
        <taxon>Eukaryota</taxon>
        <taxon>Metazoa</taxon>
        <taxon>Chordata</taxon>
        <taxon>Craniata</taxon>
        <taxon>Vertebrata</taxon>
        <taxon>Euteleostomi</taxon>
        <taxon>Actinopterygii</taxon>
        <taxon>Neopterygii</taxon>
        <taxon>Teleostei</taxon>
        <taxon>Neoteleostei</taxon>
        <taxon>Acanthomorphata</taxon>
        <taxon>Eupercaria</taxon>
        <taxon>Labriformes</taxon>
        <taxon>Labridae</taxon>
        <taxon>Labrus</taxon>
    </lineage>
</organism>
<evidence type="ECO:0000256" key="1">
    <source>
        <dbReference type="SAM" id="Coils"/>
    </source>
</evidence>
<proteinExistence type="predicted"/>